<dbReference type="STRING" id="1216962.BN341_11150"/>
<evidence type="ECO:0000313" key="1">
    <source>
        <dbReference type="EMBL" id="CRI34548.1"/>
    </source>
</evidence>
<accession>A0A0K2Y6R0</accession>
<dbReference type="AlphaFoldDB" id="A0A0K2Y6R0"/>
<sequence>MLEYGLTLNELGQQMRLKPNHVRYIVNKITQDLVQSPLLELKGSLETLTQITQSVLQEHVNQESAIDNRVRDLLEENLDEIEFMRMDERQLFWDIKKQIALERGFVLGWEDRCNFLSHKILEKVLDEDLIMFSVSENRIRNVIFKSIDTYAKLYESVETEVGEKIKHYKRKLPIGSDEYELVFERMYEDELRRKGFL</sequence>
<dbReference type="InterPro" id="IPR007463">
    <property type="entry name" value="DUF507"/>
</dbReference>
<protein>
    <submittedName>
        <fullName evidence="1">Uncharacterized protein</fullName>
    </submittedName>
</protein>
<gene>
    <name evidence="1" type="ORF">HHE01_03490</name>
</gene>
<organism evidence="1 2">
    <name type="scientific">Helicobacter heilmannii</name>
    <dbReference type="NCBI Taxonomy" id="35817"/>
    <lineage>
        <taxon>Bacteria</taxon>
        <taxon>Pseudomonadati</taxon>
        <taxon>Campylobacterota</taxon>
        <taxon>Epsilonproteobacteria</taxon>
        <taxon>Campylobacterales</taxon>
        <taxon>Helicobacteraceae</taxon>
        <taxon>Helicobacter</taxon>
    </lineage>
</organism>
<keyword evidence="2" id="KW-1185">Reference proteome</keyword>
<proteinExistence type="predicted"/>
<dbReference type="Proteomes" id="UP000046090">
    <property type="component" value="Unassembled WGS sequence"/>
</dbReference>
<dbReference type="Pfam" id="PF04368">
    <property type="entry name" value="DUF507"/>
    <property type="match status" value="1"/>
</dbReference>
<reference evidence="2" key="1">
    <citation type="submission" date="2014-12" db="EMBL/GenBank/DDBJ databases">
        <authorList>
            <person name="Smet A."/>
        </authorList>
    </citation>
    <scope>NUCLEOTIDE SEQUENCE [LARGE SCALE GENOMIC DNA]</scope>
</reference>
<dbReference type="EMBL" id="CDMK01000002">
    <property type="protein sequence ID" value="CRI34548.1"/>
    <property type="molecule type" value="Genomic_DNA"/>
</dbReference>
<name>A0A0K2Y6R0_HELHE</name>
<evidence type="ECO:0000313" key="2">
    <source>
        <dbReference type="Proteomes" id="UP000046090"/>
    </source>
</evidence>